<reference evidence="2 3" key="1">
    <citation type="submission" date="2023-10" db="EMBL/GenBank/DDBJ databases">
        <title>Novel methanotroph of the genus Methylocapsa from a subarctic wetland.</title>
        <authorList>
            <person name="Belova S.E."/>
            <person name="Oshkin I.Y."/>
            <person name="Miroshnikov K."/>
            <person name="Dedysh S.N."/>
        </authorList>
    </citation>
    <scope>NUCLEOTIDE SEQUENCE [LARGE SCALE GENOMIC DNA]</scope>
    <source>
        <strain evidence="2 3">RX1</strain>
    </source>
</reference>
<dbReference type="EMBL" id="CP136862">
    <property type="protein sequence ID" value="WOJ88288.1"/>
    <property type="molecule type" value="Genomic_DNA"/>
</dbReference>
<sequence length="96" mass="9626">MRADLNGLKETVTKFLSQASGEAAKSAREVTSGIGVQVGGVASDIAGGGSEMASAATKQAKTLASEIESMARRNPLGAIASALIIGLLIGVLGRRN</sequence>
<name>A0ABZ0HMA5_9HYPH</name>
<evidence type="ECO:0000313" key="2">
    <source>
        <dbReference type="EMBL" id="WOJ88288.1"/>
    </source>
</evidence>
<evidence type="ECO:0008006" key="4">
    <source>
        <dbReference type="Google" id="ProtNLM"/>
    </source>
</evidence>
<accession>A0ABZ0HMA5</accession>
<evidence type="ECO:0000256" key="1">
    <source>
        <dbReference type="SAM" id="Phobius"/>
    </source>
</evidence>
<keyword evidence="3" id="KW-1185">Reference proteome</keyword>
<dbReference type="RefSeq" id="WP_407337723.1">
    <property type="nucleotide sequence ID" value="NZ_CP136862.1"/>
</dbReference>
<protein>
    <recommendedName>
        <fullName evidence="4">DUF883 domain-containing protein</fullName>
    </recommendedName>
</protein>
<evidence type="ECO:0000313" key="3">
    <source>
        <dbReference type="Proteomes" id="UP001626536"/>
    </source>
</evidence>
<keyword evidence="1" id="KW-1133">Transmembrane helix</keyword>
<dbReference type="Proteomes" id="UP001626536">
    <property type="component" value="Chromosome"/>
</dbReference>
<keyword evidence="1" id="KW-0472">Membrane</keyword>
<proteinExistence type="predicted"/>
<keyword evidence="1" id="KW-0812">Transmembrane</keyword>
<feature type="transmembrane region" description="Helical" evidence="1">
    <location>
        <begin position="76"/>
        <end position="93"/>
    </location>
</feature>
<gene>
    <name evidence="2" type="ORF">RZS28_10575</name>
</gene>
<organism evidence="2 3">
    <name type="scientific">Methylocapsa polymorpha</name>
    <dbReference type="NCBI Taxonomy" id="3080828"/>
    <lineage>
        <taxon>Bacteria</taxon>
        <taxon>Pseudomonadati</taxon>
        <taxon>Pseudomonadota</taxon>
        <taxon>Alphaproteobacteria</taxon>
        <taxon>Hyphomicrobiales</taxon>
        <taxon>Beijerinckiaceae</taxon>
        <taxon>Methylocapsa</taxon>
    </lineage>
</organism>